<dbReference type="PANTHER" id="PTHR43507:SF1">
    <property type="entry name" value="NADH-UBIQUINONE OXIDOREDUCTASE CHAIN 4"/>
    <property type="match status" value="1"/>
</dbReference>
<feature type="transmembrane region" description="Helical" evidence="7">
    <location>
        <begin position="72"/>
        <end position="102"/>
    </location>
</feature>
<feature type="transmembrane region" description="Helical" evidence="7">
    <location>
        <begin position="362"/>
        <end position="382"/>
    </location>
</feature>
<evidence type="ECO:0000313" key="9">
    <source>
        <dbReference type="EMBL" id="QDB64174.1"/>
    </source>
</evidence>
<proteinExistence type="inferred from homology"/>
<evidence type="ECO:0000259" key="8">
    <source>
        <dbReference type="Pfam" id="PF00361"/>
    </source>
</evidence>
<dbReference type="PANTHER" id="PTHR43507">
    <property type="entry name" value="NADH-UBIQUINONE OXIDOREDUCTASE CHAIN 4"/>
    <property type="match status" value="1"/>
</dbReference>
<feature type="transmembrane region" description="Helical" evidence="7">
    <location>
        <begin position="331"/>
        <end position="350"/>
    </location>
</feature>
<keyword evidence="7 9" id="KW-0496">Mitochondrion</keyword>
<feature type="transmembrane region" description="Helical" evidence="7">
    <location>
        <begin position="301"/>
        <end position="325"/>
    </location>
</feature>
<keyword evidence="4 7" id="KW-0812">Transmembrane</keyword>
<dbReference type="InterPro" id="IPR003918">
    <property type="entry name" value="NADH_UbQ_OxRdtase"/>
</dbReference>
<accession>A0A4Y5T8S5</accession>
<evidence type="ECO:0000256" key="3">
    <source>
        <dbReference type="ARBA" id="ARBA00009025"/>
    </source>
</evidence>
<evidence type="ECO:0000256" key="4">
    <source>
        <dbReference type="ARBA" id="ARBA00022692"/>
    </source>
</evidence>
<keyword evidence="6 7" id="KW-0472">Membrane</keyword>
<organism evidence="9">
    <name type="scientific">Ishige okamurae</name>
    <dbReference type="NCBI Taxonomy" id="233772"/>
    <lineage>
        <taxon>Eukaryota</taxon>
        <taxon>Sar</taxon>
        <taxon>Stramenopiles</taxon>
        <taxon>Ochrophyta</taxon>
        <taxon>PX clade</taxon>
        <taxon>Phaeophyceae</taxon>
        <taxon>Ectocarpales</taxon>
        <taxon>Ishigeaceae</taxon>
        <taxon>Ishige</taxon>
    </lineage>
</organism>
<reference evidence="9" key="1">
    <citation type="submission" date="2018-02" db="EMBL/GenBank/DDBJ databases">
        <title>Mitochondrial genome of the brown alga Ishige okamurae.</title>
        <authorList>
            <person name="Liu F."/>
        </authorList>
    </citation>
    <scope>NUCLEOTIDE SEQUENCE</scope>
</reference>
<dbReference type="InterPro" id="IPR001750">
    <property type="entry name" value="ND/Mrp_TM"/>
</dbReference>
<keyword evidence="7" id="KW-0679">Respiratory chain</keyword>
<keyword evidence="7" id="KW-0830">Ubiquinone</keyword>
<keyword evidence="7" id="KW-0520">NAD</keyword>
<sequence length="483" mass="54776">MVKGLCNIFLFSNFSLILFQKLLKLKKLEIKQVFLALFCISFIFSLFLWIGFDSSTPKFQFVSEGWWLPYKNVNFILGLDGISLFFILLTTLLFPLCCLWIWPFIGVNLKFYLYSFSVLESILILAFSSVDLIFFYVFFEIVLIPTFIIIGMLGSRDRKVRAGYLFFFYTLFGSLLMLLGICYIYNVVGSSIYEAIHGFTLSTYEQKWIWVSFFFSFSSKVPLIPLHIWLPEAHVEAPTTGSVLLAGLLLKLGSYGIARYCIGLFPDACLFFTPSVFTLGLLGVIYTSLTAIRQIDFKRLIAYTSIAHMNLVVLGLFTCNTLGIHSSLVQSLSHGFVSSALFLSIGTMYDRGQSRIIRNYSGLSHTMPIFVSVFLFFTLANLGLPGTSSFVGEFLLLTSIFLVSPYTCFFSSSCLILGGGYSLWLFNRVSYGNSKLIFFDVSKRELLCVLPLIFSTFVFGIQTKILLDPIYCTVYNLCEYLIL</sequence>
<dbReference type="Pfam" id="PF00361">
    <property type="entry name" value="Proton_antipo_M"/>
    <property type="match status" value="1"/>
</dbReference>
<feature type="transmembrane region" description="Helical" evidence="7">
    <location>
        <begin position="446"/>
        <end position="467"/>
    </location>
</feature>
<evidence type="ECO:0000256" key="1">
    <source>
        <dbReference type="ARBA" id="ARBA00003257"/>
    </source>
</evidence>
<feature type="transmembrane region" description="Helical" evidence="7">
    <location>
        <begin position="394"/>
        <end position="426"/>
    </location>
</feature>
<comment type="function">
    <text evidence="1">Core subunit of the mitochondrial membrane respiratory chain NADH dehydrogenase (Complex I) that is believed to belong to the minimal assembly required for catalysis. Complex I functions in the transfer of electrons from NADH to the respiratory chain. The immediate electron acceptor for the enzyme is believed to be ubiquinone.</text>
</comment>
<feature type="transmembrane region" description="Helical" evidence="7">
    <location>
        <begin position="242"/>
        <end position="265"/>
    </location>
</feature>
<dbReference type="GO" id="GO:0015990">
    <property type="term" value="P:electron transport coupled proton transport"/>
    <property type="evidence" value="ECO:0007669"/>
    <property type="project" value="TreeGrafter"/>
</dbReference>
<evidence type="ECO:0000256" key="7">
    <source>
        <dbReference type="RuleBase" id="RU003297"/>
    </source>
</evidence>
<dbReference type="NCBIfam" id="TIGR01972">
    <property type="entry name" value="NDH_I_M"/>
    <property type="match status" value="1"/>
</dbReference>
<protein>
    <recommendedName>
        <fullName evidence="7">NADH-ubiquinone oxidoreductase chain 4</fullName>
        <ecNumber evidence="7">7.1.1.2</ecNumber>
    </recommendedName>
</protein>
<name>A0A4Y5T8S5_9PHAE</name>
<feature type="domain" description="NADH:quinone oxidoreductase/Mrp antiporter transmembrane" evidence="8">
    <location>
        <begin position="129"/>
        <end position="414"/>
    </location>
</feature>
<comment type="subcellular location">
    <subcellularLocation>
        <location evidence="2">Membrane</location>
        <topology evidence="2">Multi-pass membrane protein</topology>
    </subcellularLocation>
    <subcellularLocation>
        <location evidence="7">Mitochondrion membrane</location>
        <topology evidence="7">Multi-pass membrane protein</topology>
    </subcellularLocation>
</comment>
<dbReference type="GO" id="GO:0031966">
    <property type="term" value="C:mitochondrial membrane"/>
    <property type="evidence" value="ECO:0007669"/>
    <property type="project" value="UniProtKB-SubCell"/>
</dbReference>
<dbReference type="GO" id="GO:0042773">
    <property type="term" value="P:ATP synthesis coupled electron transport"/>
    <property type="evidence" value="ECO:0007669"/>
    <property type="project" value="InterPro"/>
</dbReference>
<dbReference type="GO" id="GO:0008137">
    <property type="term" value="F:NADH dehydrogenase (ubiquinone) activity"/>
    <property type="evidence" value="ECO:0007669"/>
    <property type="project" value="UniProtKB-UniRule"/>
</dbReference>
<feature type="transmembrane region" description="Helical" evidence="7">
    <location>
        <begin position="166"/>
        <end position="188"/>
    </location>
</feature>
<dbReference type="EC" id="7.1.1.2" evidence="7"/>
<evidence type="ECO:0000256" key="2">
    <source>
        <dbReference type="ARBA" id="ARBA00004141"/>
    </source>
</evidence>
<dbReference type="InterPro" id="IPR010227">
    <property type="entry name" value="NADH_Q_OxRdtase_chainM/4"/>
</dbReference>
<dbReference type="EMBL" id="MG940857">
    <property type="protein sequence ID" value="QDB64174.1"/>
    <property type="molecule type" value="Genomic_DNA"/>
</dbReference>
<feature type="transmembrane region" description="Helical" evidence="7">
    <location>
        <begin position="133"/>
        <end position="154"/>
    </location>
</feature>
<feature type="transmembrane region" description="Helical" evidence="7">
    <location>
        <begin position="271"/>
        <end position="289"/>
    </location>
</feature>
<dbReference type="AlphaFoldDB" id="A0A4Y5T8S5"/>
<evidence type="ECO:0000256" key="6">
    <source>
        <dbReference type="ARBA" id="ARBA00023136"/>
    </source>
</evidence>
<feature type="transmembrane region" description="Helical" evidence="7">
    <location>
        <begin position="208"/>
        <end position="230"/>
    </location>
</feature>
<dbReference type="GO" id="GO:0003954">
    <property type="term" value="F:NADH dehydrogenase activity"/>
    <property type="evidence" value="ECO:0007669"/>
    <property type="project" value="TreeGrafter"/>
</dbReference>
<comment type="similarity">
    <text evidence="3 7">Belongs to the complex I subunit 4 family.</text>
</comment>
<gene>
    <name evidence="9" type="primary">nad4</name>
</gene>
<keyword evidence="7" id="KW-0249">Electron transport</keyword>
<dbReference type="GO" id="GO:0048039">
    <property type="term" value="F:ubiquinone binding"/>
    <property type="evidence" value="ECO:0007669"/>
    <property type="project" value="TreeGrafter"/>
</dbReference>
<keyword evidence="7" id="KW-0813">Transport</keyword>
<comment type="catalytic activity">
    <reaction evidence="7">
        <text>a ubiquinone + NADH + 5 H(+)(in) = a ubiquinol + NAD(+) + 4 H(+)(out)</text>
        <dbReference type="Rhea" id="RHEA:29091"/>
        <dbReference type="Rhea" id="RHEA-COMP:9565"/>
        <dbReference type="Rhea" id="RHEA-COMP:9566"/>
        <dbReference type="ChEBI" id="CHEBI:15378"/>
        <dbReference type="ChEBI" id="CHEBI:16389"/>
        <dbReference type="ChEBI" id="CHEBI:17976"/>
        <dbReference type="ChEBI" id="CHEBI:57540"/>
        <dbReference type="ChEBI" id="CHEBI:57945"/>
        <dbReference type="EC" id="7.1.1.2"/>
    </reaction>
</comment>
<evidence type="ECO:0000256" key="5">
    <source>
        <dbReference type="ARBA" id="ARBA00022989"/>
    </source>
</evidence>
<keyword evidence="5 7" id="KW-1133">Transmembrane helix</keyword>
<comment type="function">
    <text evidence="7">Core subunit of the mitochondrial membrane respiratory chain NADH dehydrogenase (Complex I) which catalyzes electron transfer from NADH through the respiratory chain, using ubiquinone as an electron acceptor. Essential for the catalytic activity and assembly of complex I.</text>
</comment>
<dbReference type="PRINTS" id="PR01437">
    <property type="entry name" value="NUOXDRDTASE4"/>
</dbReference>
<geneLocation type="mitochondrion" evidence="9"/>
<feature type="transmembrane region" description="Helical" evidence="7">
    <location>
        <begin position="33"/>
        <end position="52"/>
    </location>
</feature>
<feature type="transmembrane region" description="Helical" evidence="7">
    <location>
        <begin position="109"/>
        <end position="127"/>
    </location>
</feature>